<evidence type="ECO:0000259" key="10">
    <source>
        <dbReference type="Pfam" id="PF14306"/>
    </source>
</evidence>
<dbReference type="GO" id="GO:0000103">
    <property type="term" value="P:sulfate assimilation"/>
    <property type="evidence" value="ECO:0007669"/>
    <property type="project" value="UniProtKB-UniRule"/>
</dbReference>
<protein>
    <recommendedName>
        <fullName evidence="8">Sulfate adenylyltransferase</fullName>
        <ecNumber evidence="8">2.7.7.4</ecNumber>
    </recommendedName>
    <alternativeName>
        <fullName evidence="8">ATP-sulfurylase</fullName>
    </alternativeName>
    <alternativeName>
        <fullName evidence="8">Sulfate adenylate transferase</fullName>
        <shortName evidence="8">SAT</shortName>
    </alternativeName>
</protein>
<gene>
    <name evidence="8 11" type="primary">sat</name>
    <name evidence="11" type="ORF">AK40_105</name>
</gene>
<dbReference type="SMR" id="A0AAN0W5H9"/>
<dbReference type="SUPFAM" id="SSF88697">
    <property type="entry name" value="PUA domain-like"/>
    <property type="match status" value="1"/>
</dbReference>
<dbReference type="NCBIfam" id="TIGR00339">
    <property type="entry name" value="sopT"/>
    <property type="match status" value="1"/>
</dbReference>
<comment type="pathway">
    <text evidence="1 8">Sulfur metabolism; hydrogen sulfide biosynthesis; sulfite from sulfate: step 1/3.</text>
</comment>
<dbReference type="Gene3D" id="3.40.50.620">
    <property type="entry name" value="HUPs"/>
    <property type="match status" value="1"/>
</dbReference>
<organism evidence="11 12">
    <name type="scientific">Bacillus cereus 03BB108</name>
    <dbReference type="NCBI Taxonomy" id="451709"/>
    <lineage>
        <taxon>Bacteria</taxon>
        <taxon>Bacillati</taxon>
        <taxon>Bacillota</taxon>
        <taxon>Bacilli</taxon>
        <taxon>Bacillales</taxon>
        <taxon>Bacillaceae</taxon>
        <taxon>Bacillus</taxon>
        <taxon>Bacillus cereus group</taxon>
    </lineage>
</organism>
<dbReference type="PANTHER" id="PTHR43509">
    <property type="match status" value="1"/>
</dbReference>
<evidence type="ECO:0000256" key="7">
    <source>
        <dbReference type="ARBA" id="ARBA00049370"/>
    </source>
</evidence>
<dbReference type="NCBIfam" id="NF003166">
    <property type="entry name" value="PRK04149.1"/>
    <property type="match status" value="1"/>
</dbReference>
<dbReference type="EMBL" id="CP009641">
    <property type="protein sequence ID" value="AJI09838.1"/>
    <property type="molecule type" value="Genomic_DNA"/>
</dbReference>
<dbReference type="GO" id="GO:0070814">
    <property type="term" value="P:hydrogen sulfide biosynthetic process"/>
    <property type="evidence" value="ECO:0007669"/>
    <property type="project" value="UniProtKB-UniRule"/>
</dbReference>
<dbReference type="SUPFAM" id="SSF52374">
    <property type="entry name" value="Nucleotidylyl transferase"/>
    <property type="match status" value="1"/>
</dbReference>
<evidence type="ECO:0000259" key="9">
    <source>
        <dbReference type="Pfam" id="PF01747"/>
    </source>
</evidence>
<evidence type="ECO:0000256" key="3">
    <source>
        <dbReference type="ARBA" id="ARBA00022695"/>
    </source>
</evidence>
<evidence type="ECO:0000313" key="12">
    <source>
        <dbReference type="Proteomes" id="UP000031861"/>
    </source>
</evidence>
<evidence type="ECO:0000256" key="8">
    <source>
        <dbReference type="HAMAP-Rule" id="MF_00066"/>
    </source>
</evidence>
<evidence type="ECO:0000256" key="4">
    <source>
        <dbReference type="ARBA" id="ARBA00022741"/>
    </source>
</evidence>
<dbReference type="AlphaFoldDB" id="A0AAN0W5H9"/>
<reference evidence="11 12" key="1">
    <citation type="journal article" date="2015" name="Genome Announc.">
        <title>Complete genome sequences for 35 biothreat assay-relevant bacillus species.</title>
        <authorList>
            <person name="Johnson S.L."/>
            <person name="Daligault H.E."/>
            <person name="Davenport K.W."/>
            <person name="Jaissle J."/>
            <person name="Frey K.G."/>
            <person name="Ladner J.T."/>
            <person name="Broomall S.M."/>
            <person name="Bishop-Lilly K.A."/>
            <person name="Bruce D.C."/>
            <person name="Gibbons H.S."/>
            <person name="Coyne S.R."/>
            <person name="Lo C.C."/>
            <person name="Meincke L."/>
            <person name="Munk A.C."/>
            <person name="Koroleva G.I."/>
            <person name="Rosenzweig C.N."/>
            <person name="Palacios G.F."/>
            <person name="Redden C.L."/>
            <person name="Minogue T.D."/>
            <person name="Chain P.S."/>
        </authorList>
    </citation>
    <scope>NUCLEOTIDE SEQUENCE [LARGE SCALE GENOMIC DNA]</scope>
    <source>
        <strain evidence="11 12">03BB108</strain>
    </source>
</reference>
<dbReference type="GO" id="GO:0005524">
    <property type="term" value="F:ATP binding"/>
    <property type="evidence" value="ECO:0007669"/>
    <property type="project" value="UniProtKB-KW"/>
</dbReference>
<proteinExistence type="inferred from homology"/>
<dbReference type="Gene3D" id="3.10.400.10">
    <property type="entry name" value="Sulfate adenylyltransferase"/>
    <property type="match status" value="1"/>
</dbReference>
<sequence>MSTRNELVNLIDETYDVSQIEKEIALDNIALSDLELLATGGYSPLTGFLGKKDYDSVVETLRLVNGSVWSIPITLPVTEEVAESLKAGEEVKLVNAGNVYGVIQIEDIFVPDKEKEALLVYKTTDEAHPGVKKLYERPNVYVGGAIILTKRFENNPFPSYHLDPIETREEFKKRGWKTVVGFQTRNPVHRAHEYIQKSALEIVDGLFLNPLVGETKSDDIPADVRMESYEVLLQNYYPKDRVFLSVFPAAMRYAGPREAIFHALVRKNFGCTHFIVGRDHAGVGDYYGTYEAQEIFTNFTVEELGITPLFFEHSFYCAKCEAMASTKTCPHGKEDHVILSGTKVRELLRNGEVPPSTFSRKEVVEVLIKGLKKEVVTE</sequence>
<dbReference type="InterPro" id="IPR014729">
    <property type="entry name" value="Rossmann-like_a/b/a_fold"/>
</dbReference>
<feature type="domain" description="ATP-sulfurylase PUA-like" evidence="10">
    <location>
        <begin position="9"/>
        <end position="150"/>
    </location>
</feature>
<dbReference type="Pfam" id="PF14306">
    <property type="entry name" value="PUA_2"/>
    <property type="match status" value="1"/>
</dbReference>
<dbReference type="RefSeq" id="WP_000107517.1">
    <property type="nucleotide sequence ID" value="NZ_CP009641.1"/>
</dbReference>
<dbReference type="Proteomes" id="UP000031861">
    <property type="component" value="Chromosome"/>
</dbReference>
<dbReference type="InterPro" id="IPR024951">
    <property type="entry name" value="Sulfurylase_cat_dom"/>
</dbReference>
<dbReference type="GO" id="GO:0004781">
    <property type="term" value="F:sulfate adenylyltransferase (ATP) activity"/>
    <property type="evidence" value="ECO:0007669"/>
    <property type="project" value="UniProtKB-UniRule"/>
</dbReference>
<dbReference type="InterPro" id="IPR015947">
    <property type="entry name" value="PUA-like_sf"/>
</dbReference>
<dbReference type="InterPro" id="IPR025980">
    <property type="entry name" value="ATP-Sase_PUA-like_dom"/>
</dbReference>
<keyword evidence="4 8" id="KW-0547">Nucleotide-binding</keyword>
<dbReference type="EC" id="2.7.7.4" evidence="8"/>
<comment type="similarity">
    <text evidence="6 8">Belongs to the sulfate adenylyltransferase family.</text>
</comment>
<evidence type="ECO:0000256" key="5">
    <source>
        <dbReference type="ARBA" id="ARBA00022840"/>
    </source>
</evidence>
<dbReference type="Pfam" id="PF01747">
    <property type="entry name" value="ATP-sulfurylase"/>
    <property type="match status" value="1"/>
</dbReference>
<dbReference type="HAMAP" id="MF_00066">
    <property type="entry name" value="Sulf_adenylyltr"/>
    <property type="match status" value="1"/>
</dbReference>
<accession>A0AAN0W5H9</accession>
<keyword evidence="2 8" id="KW-0808">Transferase</keyword>
<dbReference type="PANTHER" id="PTHR43509:SF1">
    <property type="entry name" value="SULFATE ADENYLYLTRANSFERASE"/>
    <property type="match status" value="1"/>
</dbReference>
<dbReference type="InterPro" id="IPR020792">
    <property type="entry name" value="SO4_adenylyltransferase_pro"/>
</dbReference>
<evidence type="ECO:0000256" key="2">
    <source>
        <dbReference type="ARBA" id="ARBA00022679"/>
    </source>
</evidence>
<keyword evidence="5 8" id="KW-0067">ATP-binding</keyword>
<dbReference type="CDD" id="cd00517">
    <property type="entry name" value="ATPS"/>
    <property type="match status" value="1"/>
</dbReference>
<evidence type="ECO:0000256" key="6">
    <source>
        <dbReference type="ARBA" id="ARBA00037980"/>
    </source>
</evidence>
<evidence type="ECO:0000313" key="11">
    <source>
        <dbReference type="EMBL" id="AJI09838.1"/>
    </source>
</evidence>
<dbReference type="InterPro" id="IPR002650">
    <property type="entry name" value="Sulphate_adenylyltransferase"/>
</dbReference>
<evidence type="ECO:0000256" key="1">
    <source>
        <dbReference type="ARBA" id="ARBA00005048"/>
    </source>
</evidence>
<comment type="catalytic activity">
    <reaction evidence="7 8">
        <text>sulfate + ATP + H(+) = adenosine 5'-phosphosulfate + diphosphate</text>
        <dbReference type="Rhea" id="RHEA:18133"/>
        <dbReference type="ChEBI" id="CHEBI:15378"/>
        <dbReference type="ChEBI" id="CHEBI:16189"/>
        <dbReference type="ChEBI" id="CHEBI:30616"/>
        <dbReference type="ChEBI" id="CHEBI:33019"/>
        <dbReference type="ChEBI" id="CHEBI:58243"/>
        <dbReference type="EC" id="2.7.7.4"/>
    </reaction>
</comment>
<keyword evidence="3 8" id="KW-0548">Nucleotidyltransferase</keyword>
<name>A0AAN0W5H9_BACCE</name>
<feature type="domain" description="Sulphate adenylyltransferase catalytic" evidence="9">
    <location>
        <begin position="159"/>
        <end position="369"/>
    </location>
</feature>